<evidence type="ECO:0000313" key="2">
    <source>
        <dbReference type="EMBL" id="QJB03897.1"/>
    </source>
</evidence>
<gene>
    <name evidence="1" type="ORF">MM171A00660_0016</name>
    <name evidence="2" type="ORF">MM171B00538_0011</name>
</gene>
<organism evidence="2">
    <name type="scientific">viral metagenome</name>
    <dbReference type="NCBI Taxonomy" id="1070528"/>
    <lineage>
        <taxon>unclassified sequences</taxon>
        <taxon>metagenomes</taxon>
        <taxon>organismal metagenomes</taxon>
    </lineage>
</organism>
<sequence length="115" mass="13364">MKSTPMAELPECDFCKQEGRDPPEPAEYDARTTLGVHAYMCQEHFDKYGTELGTRLVRPVKEPDERIKKADELCRRCGKSCLEDSWNKQVIRFRIMNSPFKVEAMLELGLYCEEV</sequence>
<proteinExistence type="predicted"/>
<evidence type="ECO:0000313" key="1">
    <source>
        <dbReference type="EMBL" id="QJB00191.1"/>
    </source>
</evidence>
<protein>
    <submittedName>
        <fullName evidence="2">Uncharacterized protein</fullName>
    </submittedName>
</protein>
<dbReference type="EMBL" id="MT143865">
    <property type="protein sequence ID" value="QJB03897.1"/>
    <property type="molecule type" value="Genomic_DNA"/>
</dbReference>
<dbReference type="AlphaFoldDB" id="A0A6M3M7Y9"/>
<accession>A0A6M3M7Y9</accession>
<dbReference type="EMBL" id="MT143684">
    <property type="protein sequence ID" value="QJB00191.1"/>
    <property type="molecule type" value="Genomic_DNA"/>
</dbReference>
<name>A0A6M3M7Y9_9ZZZZ</name>
<reference evidence="2" key="1">
    <citation type="submission" date="2020-03" db="EMBL/GenBank/DDBJ databases">
        <title>The deep terrestrial virosphere.</title>
        <authorList>
            <person name="Holmfeldt K."/>
            <person name="Nilsson E."/>
            <person name="Simone D."/>
            <person name="Lopez-Fernandez M."/>
            <person name="Wu X."/>
            <person name="de Brujin I."/>
            <person name="Lundin D."/>
            <person name="Andersson A."/>
            <person name="Bertilsson S."/>
            <person name="Dopson M."/>
        </authorList>
    </citation>
    <scope>NUCLEOTIDE SEQUENCE</scope>
    <source>
        <strain evidence="1">MM171A00660</strain>
        <strain evidence="2">MM171B00538</strain>
    </source>
</reference>